<evidence type="ECO:0000256" key="1">
    <source>
        <dbReference type="SAM" id="MobiDB-lite"/>
    </source>
</evidence>
<dbReference type="VEuPathDB" id="FungiDB:FUN_001588"/>
<reference evidence="4 5" key="3">
    <citation type="submission" date="2017-10" db="EMBL/GenBank/DDBJ databases">
        <title>Extensive intraspecific genome diversity in a model arbuscular mycorrhizal fungus.</title>
        <authorList>
            <person name="Chen E.C.H."/>
            <person name="Morin E."/>
            <person name="Baudet D."/>
            <person name="Noel J."/>
            <person name="Ndikumana S."/>
            <person name="Charron P."/>
            <person name="St-Onge C."/>
            <person name="Giorgi J."/>
            <person name="Grigoriev I.V."/>
            <person name="Roux C."/>
            <person name="Martin F.M."/>
            <person name="Corradi N."/>
        </authorList>
    </citation>
    <scope>NUCLEOTIDE SEQUENCE [LARGE SCALE GENOMIC DNA]</scope>
    <source>
        <strain evidence="4 5">A1</strain>
    </source>
</reference>
<reference evidence="3 6" key="2">
    <citation type="submission" date="2017-09" db="EMBL/GenBank/DDBJ databases">
        <title>Extensive intraspecific genome diversity in a model arbuscular mycorrhizal fungus.</title>
        <authorList>
            <person name="Chen E.C."/>
            <person name="Morin E."/>
            <person name="Beaudet D."/>
            <person name="Noel J."/>
            <person name="Ndikumana S."/>
            <person name="Charron P."/>
            <person name="St-Onge C."/>
            <person name="Giorgi J."/>
            <person name="Grigoriev I.V."/>
            <person name="Roux C."/>
            <person name="Martin F.M."/>
            <person name="Corradi N."/>
        </authorList>
    </citation>
    <scope>NUCLEOTIDE SEQUENCE [LARGE SCALE GENOMIC DNA]</scope>
    <source>
        <strain evidence="3 6">A5</strain>
    </source>
</reference>
<reference evidence="4 5" key="4">
    <citation type="submission" date="2017-10" db="EMBL/GenBank/DDBJ databases">
        <title>Genome analyses suggest a sexual origin of heterokaryosis in a supposedly ancient asexual fungus.</title>
        <authorList>
            <person name="Corradi N."/>
            <person name="Sedzielewska K."/>
            <person name="Noel J."/>
            <person name="Charron P."/>
            <person name="Farinelli L."/>
            <person name="Marton T."/>
            <person name="Kruger M."/>
            <person name="Pelin A."/>
            <person name="Brachmann A."/>
            <person name="Corradi N."/>
        </authorList>
    </citation>
    <scope>NUCLEOTIDE SEQUENCE [LARGE SCALE GENOMIC DNA]</scope>
    <source>
        <strain evidence="4 5">A1</strain>
    </source>
</reference>
<accession>A0A2I1EEC0</accession>
<dbReference type="VEuPathDB" id="FungiDB:RhiirA1_534282"/>
<proteinExistence type="predicted"/>
<evidence type="ECO:0000313" key="3">
    <source>
        <dbReference type="EMBL" id="PKC18000.1"/>
    </source>
</evidence>
<gene>
    <name evidence="4" type="ORF">RhiirA1_534282</name>
    <name evidence="3" type="ORF">RhiirA5_492470</name>
</gene>
<comment type="caution">
    <text evidence="4">The sequence shown here is derived from an EMBL/GenBank/DDBJ whole genome shotgun (WGS) entry which is preliminary data.</text>
</comment>
<name>A0A2I1EEC0_9GLOM</name>
<dbReference type="EMBL" id="LLXH01000339">
    <property type="protein sequence ID" value="PKC68311.1"/>
    <property type="molecule type" value="Genomic_DNA"/>
</dbReference>
<sequence>MPKKRKTYKSFDEIIDLTDKIKIESDRHSSPEYSLYSSQNITNQSNNQRSPSPFPPPSSFPYDDSTSGQPIVASASRGKKRAWTKEEDQALLDSIIIELSGHWSSICSRNKLLAQRGPSMVSQRFKNSIKHKLLGGDNSNFVSETGNENGRDHTDLIKLTIVKKFYS</sequence>
<reference evidence="3 6" key="1">
    <citation type="submission" date="2016-04" db="EMBL/GenBank/DDBJ databases">
        <title>Genome analyses suggest a sexual origin of heterokaryosis in a supposedly ancient asexual fungus.</title>
        <authorList>
            <person name="Ropars J."/>
            <person name="Sedzielewska K."/>
            <person name="Noel J."/>
            <person name="Charron P."/>
            <person name="Farinelli L."/>
            <person name="Marton T."/>
            <person name="Kruger M."/>
            <person name="Pelin A."/>
            <person name="Brachmann A."/>
            <person name="Corradi N."/>
        </authorList>
    </citation>
    <scope>NUCLEOTIDE SEQUENCE [LARGE SCALE GENOMIC DNA]</scope>
    <source>
        <strain evidence="3 6">A5</strain>
    </source>
</reference>
<dbReference type="AlphaFoldDB" id="A0A2I1EEC0"/>
<organism evidence="4 5">
    <name type="scientific">Rhizophagus irregularis</name>
    <dbReference type="NCBI Taxonomy" id="588596"/>
    <lineage>
        <taxon>Eukaryota</taxon>
        <taxon>Fungi</taxon>
        <taxon>Fungi incertae sedis</taxon>
        <taxon>Mucoromycota</taxon>
        <taxon>Glomeromycotina</taxon>
        <taxon>Glomeromycetes</taxon>
        <taxon>Glomerales</taxon>
        <taxon>Glomeraceae</taxon>
        <taxon>Rhizophagus</taxon>
    </lineage>
</organism>
<dbReference type="PROSITE" id="PS50090">
    <property type="entry name" value="MYB_LIKE"/>
    <property type="match status" value="1"/>
</dbReference>
<feature type="domain" description="Myb-like" evidence="2">
    <location>
        <begin position="75"/>
        <end position="129"/>
    </location>
</feature>
<protein>
    <recommendedName>
        <fullName evidence="2">Myb-like domain-containing protein</fullName>
    </recommendedName>
</protein>
<dbReference type="Proteomes" id="UP000232688">
    <property type="component" value="Unassembled WGS sequence"/>
</dbReference>
<evidence type="ECO:0000313" key="6">
    <source>
        <dbReference type="Proteomes" id="UP000232722"/>
    </source>
</evidence>
<dbReference type="Gene3D" id="1.10.10.60">
    <property type="entry name" value="Homeodomain-like"/>
    <property type="match status" value="1"/>
</dbReference>
<feature type="region of interest" description="Disordered" evidence="1">
    <location>
        <begin position="26"/>
        <end position="83"/>
    </location>
</feature>
<dbReference type="EMBL" id="LLXJ01000001">
    <property type="protein sequence ID" value="PKC18000.1"/>
    <property type="molecule type" value="Genomic_DNA"/>
</dbReference>
<dbReference type="InterPro" id="IPR009057">
    <property type="entry name" value="Homeodomain-like_sf"/>
</dbReference>
<dbReference type="SUPFAM" id="SSF46689">
    <property type="entry name" value="Homeodomain-like"/>
    <property type="match status" value="1"/>
</dbReference>
<evidence type="ECO:0000259" key="2">
    <source>
        <dbReference type="PROSITE" id="PS50090"/>
    </source>
</evidence>
<feature type="compositionally biased region" description="Low complexity" evidence="1">
    <location>
        <begin position="37"/>
        <end position="51"/>
    </location>
</feature>
<dbReference type="InterPro" id="IPR001005">
    <property type="entry name" value="SANT/Myb"/>
</dbReference>
<dbReference type="VEuPathDB" id="FungiDB:RhiirFUN_026361"/>
<evidence type="ECO:0000313" key="5">
    <source>
        <dbReference type="Proteomes" id="UP000232688"/>
    </source>
</evidence>
<dbReference type="OrthoDB" id="2380464at2759"/>
<dbReference type="Proteomes" id="UP000232722">
    <property type="component" value="Unassembled WGS sequence"/>
</dbReference>
<evidence type="ECO:0000313" key="4">
    <source>
        <dbReference type="EMBL" id="PKC68311.1"/>
    </source>
</evidence>